<dbReference type="RefSeq" id="WP_206681145.1">
    <property type="nucleotide sequence ID" value="NZ_JBHSXE010000001.1"/>
</dbReference>
<comment type="caution">
    <text evidence="5">The sequence shown here is derived from an EMBL/GenBank/DDBJ whole genome shotgun (WGS) entry which is preliminary data.</text>
</comment>
<evidence type="ECO:0000256" key="3">
    <source>
        <dbReference type="ARBA" id="ARBA00022801"/>
    </source>
</evidence>
<dbReference type="NCBIfam" id="NF005914">
    <property type="entry name" value="PRK07907.1"/>
    <property type="match status" value="1"/>
</dbReference>
<dbReference type="Pfam" id="PF07687">
    <property type="entry name" value="M20_dimer"/>
    <property type="match status" value="1"/>
</dbReference>
<dbReference type="SUPFAM" id="SSF53187">
    <property type="entry name" value="Zn-dependent exopeptidases"/>
    <property type="match status" value="1"/>
</dbReference>
<evidence type="ECO:0000313" key="5">
    <source>
        <dbReference type="EMBL" id="MFC6880605.1"/>
    </source>
</evidence>
<dbReference type="InterPro" id="IPR051458">
    <property type="entry name" value="Cyt/Met_Dipeptidase"/>
</dbReference>
<keyword evidence="3" id="KW-0378">Hydrolase</keyword>
<evidence type="ECO:0000256" key="1">
    <source>
        <dbReference type="ARBA" id="ARBA00022670"/>
    </source>
</evidence>
<sequence length="462" mass="48103">MNQHDAATLRRAVRDLMPRAKADLAELVAIRSVADPDRYPAEECERAARWVATAFEREGLDGAELHATPDGGTAVVARRPAREGAPTVLLYCHYDVLPELDETAWRTPAWELTEKSGRWYGRGAADCKGNIVALLTALRGLRATGRAPAAGVTLVADGSKERGAGGLEDFVPRNADLLRADAVQLCDSGNFAIGIPTFTTALRGDAGLTVTVSTLNGPVRPARFGGPAPDALTALVRMLGGLHDARGDLAVAGIEAGQAWPGVAYPEERFRTDAGVLAGVGLAGSGTVADRLWARPAVTVLGIDAPPVNGTGDGAAGGAAAGAVQPSARARLDLRIPPDTDPDAAYDALAKHLEAAAPWHARVTVEKEAAGAPFSARTDGPAYAAMSDALEVSYGRKATTQGRGGTDPLCGVLAGTYPEAEIMMFGVEEPQCLVHAPNESVDPTEIEHIAFAEALFLAAYRG</sequence>
<dbReference type="InterPro" id="IPR002933">
    <property type="entry name" value="Peptidase_M20"/>
</dbReference>
<gene>
    <name evidence="5" type="ORF">ACFQKB_12615</name>
</gene>
<dbReference type="Pfam" id="PF01546">
    <property type="entry name" value="Peptidase_M20"/>
    <property type="match status" value="1"/>
</dbReference>
<dbReference type="PANTHER" id="PTHR43270">
    <property type="entry name" value="BETA-ALA-HIS DIPEPTIDASE"/>
    <property type="match status" value="1"/>
</dbReference>
<dbReference type="InterPro" id="IPR011650">
    <property type="entry name" value="Peptidase_M20_dimer"/>
</dbReference>
<keyword evidence="1" id="KW-0645">Protease</keyword>
<dbReference type="Proteomes" id="UP001596380">
    <property type="component" value="Unassembled WGS sequence"/>
</dbReference>
<dbReference type="PANTHER" id="PTHR43270:SF12">
    <property type="entry name" value="SUCCINYL-DIAMINOPIMELATE DESUCCINYLASE"/>
    <property type="match status" value="1"/>
</dbReference>
<organism evidence="5 6">
    <name type="scientific">Actinomadura yumaensis</name>
    <dbReference type="NCBI Taxonomy" id="111807"/>
    <lineage>
        <taxon>Bacteria</taxon>
        <taxon>Bacillati</taxon>
        <taxon>Actinomycetota</taxon>
        <taxon>Actinomycetes</taxon>
        <taxon>Streptosporangiales</taxon>
        <taxon>Thermomonosporaceae</taxon>
        <taxon>Actinomadura</taxon>
    </lineage>
</organism>
<name>A0ABW2CHX7_9ACTN</name>
<dbReference type="Gene3D" id="3.30.70.360">
    <property type="match status" value="1"/>
</dbReference>
<keyword evidence="2" id="KW-0479">Metal-binding</keyword>
<protein>
    <submittedName>
        <fullName evidence="5">Dipeptidase</fullName>
    </submittedName>
</protein>
<keyword evidence="6" id="KW-1185">Reference proteome</keyword>
<evidence type="ECO:0000259" key="4">
    <source>
        <dbReference type="Pfam" id="PF07687"/>
    </source>
</evidence>
<feature type="domain" description="Peptidase M20 dimerisation" evidence="4">
    <location>
        <begin position="202"/>
        <end position="360"/>
    </location>
</feature>
<dbReference type="Gene3D" id="3.40.630.10">
    <property type="entry name" value="Zn peptidases"/>
    <property type="match status" value="1"/>
</dbReference>
<reference evidence="6" key="1">
    <citation type="journal article" date="2019" name="Int. J. Syst. Evol. Microbiol.">
        <title>The Global Catalogue of Microorganisms (GCM) 10K type strain sequencing project: providing services to taxonomists for standard genome sequencing and annotation.</title>
        <authorList>
            <consortium name="The Broad Institute Genomics Platform"/>
            <consortium name="The Broad Institute Genome Sequencing Center for Infectious Disease"/>
            <person name="Wu L."/>
            <person name="Ma J."/>
        </authorList>
    </citation>
    <scope>NUCLEOTIDE SEQUENCE [LARGE SCALE GENOMIC DNA]</scope>
    <source>
        <strain evidence="6">JCM 3369</strain>
    </source>
</reference>
<accession>A0ABW2CHX7</accession>
<evidence type="ECO:0000313" key="6">
    <source>
        <dbReference type="Proteomes" id="UP001596380"/>
    </source>
</evidence>
<proteinExistence type="predicted"/>
<evidence type="ECO:0000256" key="2">
    <source>
        <dbReference type="ARBA" id="ARBA00022723"/>
    </source>
</evidence>
<dbReference type="EMBL" id="JBHSXS010000005">
    <property type="protein sequence ID" value="MFC6880605.1"/>
    <property type="molecule type" value="Genomic_DNA"/>
</dbReference>